<feature type="compositionally biased region" description="Polar residues" evidence="1">
    <location>
        <begin position="111"/>
        <end position="123"/>
    </location>
</feature>
<name>A0A2T3YQV2_TRIA4</name>
<keyword evidence="3" id="KW-1185">Reference proteome</keyword>
<dbReference type="OrthoDB" id="5153707at2759"/>
<feature type="region of interest" description="Disordered" evidence="1">
    <location>
        <begin position="1"/>
        <end position="20"/>
    </location>
</feature>
<feature type="region of interest" description="Disordered" evidence="1">
    <location>
        <begin position="102"/>
        <end position="123"/>
    </location>
</feature>
<dbReference type="Proteomes" id="UP000240493">
    <property type="component" value="Unassembled WGS sequence"/>
</dbReference>
<evidence type="ECO:0000256" key="1">
    <source>
        <dbReference type="SAM" id="MobiDB-lite"/>
    </source>
</evidence>
<sequence>MSSSSTWEPTAAHPNPPKYHSIPNVDIIYHNMHAASDFRTLRAAGDGTVEEELIKAANYVKNGCFKIVSISASKNSFVLVCSTPLSSKELKEKGFWSSVYSEDSSKAKGIQESSPDGTTLMSK</sequence>
<evidence type="ECO:0000313" key="2">
    <source>
        <dbReference type="EMBL" id="PTB34897.1"/>
    </source>
</evidence>
<reference evidence="2 3" key="1">
    <citation type="submission" date="2016-07" db="EMBL/GenBank/DDBJ databases">
        <title>Multiple horizontal gene transfer events from other fungi enriched the ability of initially mycotrophic Trichoderma (Ascomycota) to feed on dead plant biomass.</title>
        <authorList>
            <consortium name="DOE Joint Genome Institute"/>
            <person name="Aerts A."/>
            <person name="Atanasova L."/>
            <person name="Chenthamara K."/>
            <person name="Zhang J."/>
            <person name="Grujic M."/>
            <person name="Henrissat B."/>
            <person name="Kuo A."/>
            <person name="Salamov A."/>
            <person name="Lipzen A."/>
            <person name="Labutti K."/>
            <person name="Barry K."/>
            <person name="Miao Y."/>
            <person name="Rahimi M.J."/>
            <person name="Shen Q."/>
            <person name="Grigoriev I.V."/>
            <person name="Kubicek C.P."/>
            <person name="Druzhinina I.S."/>
        </authorList>
    </citation>
    <scope>NUCLEOTIDE SEQUENCE [LARGE SCALE GENOMIC DNA]</scope>
    <source>
        <strain evidence="2 3">CBS 433.97</strain>
    </source>
</reference>
<dbReference type="EMBL" id="KZ679289">
    <property type="protein sequence ID" value="PTB34897.1"/>
    <property type="molecule type" value="Genomic_DNA"/>
</dbReference>
<protein>
    <submittedName>
        <fullName evidence="2">Uncharacterized protein</fullName>
    </submittedName>
</protein>
<evidence type="ECO:0000313" key="3">
    <source>
        <dbReference type="Proteomes" id="UP000240493"/>
    </source>
</evidence>
<proteinExistence type="predicted"/>
<accession>A0A2T3YQV2</accession>
<gene>
    <name evidence="2" type="ORF">M441DRAFT_205815</name>
</gene>
<dbReference type="AlphaFoldDB" id="A0A2T3YQV2"/>
<organism evidence="2 3">
    <name type="scientific">Trichoderma asperellum (strain ATCC 204424 / CBS 433.97 / NBRC 101777)</name>
    <dbReference type="NCBI Taxonomy" id="1042311"/>
    <lineage>
        <taxon>Eukaryota</taxon>
        <taxon>Fungi</taxon>
        <taxon>Dikarya</taxon>
        <taxon>Ascomycota</taxon>
        <taxon>Pezizomycotina</taxon>
        <taxon>Sordariomycetes</taxon>
        <taxon>Hypocreomycetidae</taxon>
        <taxon>Hypocreales</taxon>
        <taxon>Hypocreaceae</taxon>
        <taxon>Trichoderma</taxon>
    </lineage>
</organism>